<dbReference type="KEGG" id="btrm:SAMEA390648703738"/>
<comment type="catalytic activity">
    <reaction evidence="6">
        <text>Exonucleolytic cleavage in either 5'- to 3'- or 3'- to 5'-direction to yield nucleoside 5'-phosphates.</text>
        <dbReference type="EC" id="3.1.11.6"/>
    </reaction>
</comment>
<dbReference type="GeneID" id="56589028"/>
<gene>
    <name evidence="6 7" type="primary">xseB</name>
    <name evidence="7" type="ORF">SAMEA3906487_03738</name>
</gene>
<keyword evidence="8" id="KW-1185">Reference proteome</keyword>
<evidence type="ECO:0000313" key="8">
    <source>
        <dbReference type="Proteomes" id="UP000076825"/>
    </source>
</evidence>
<dbReference type="SUPFAM" id="SSF116842">
    <property type="entry name" value="XseB-like"/>
    <property type="match status" value="1"/>
</dbReference>
<dbReference type="GO" id="GO:0008855">
    <property type="term" value="F:exodeoxyribonuclease VII activity"/>
    <property type="evidence" value="ECO:0007669"/>
    <property type="project" value="UniProtKB-UniRule"/>
</dbReference>
<dbReference type="Gene3D" id="1.10.287.1040">
    <property type="entry name" value="Exonuclease VII, small subunit"/>
    <property type="match status" value="1"/>
</dbReference>
<dbReference type="PANTHER" id="PTHR34137:SF1">
    <property type="entry name" value="EXODEOXYRIBONUCLEASE 7 SMALL SUBUNIT"/>
    <property type="match status" value="1"/>
</dbReference>
<dbReference type="HAMAP" id="MF_00337">
    <property type="entry name" value="Exonuc_7_S"/>
    <property type="match status" value="1"/>
</dbReference>
<keyword evidence="2 6" id="KW-0963">Cytoplasm</keyword>
<evidence type="ECO:0000256" key="1">
    <source>
        <dbReference type="ARBA" id="ARBA00009998"/>
    </source>
</evidence>
<dbReference type="AlphaFoldDB" id="A0A157SSV3"/>
<reference evidence="7" key="1">
    <citation type="submission" date="2016-04" db="EMBL/GenBank/DDBJ databases">
        <authorList>
            <consortium name="Pathogen Informatics"/>
        </authorList>
    </citation>
    <scope>NUCLEOTIDE SEQUENCE [LARGE SCALE GENOMIC DNA]</scope>
    <source>
        <strain evidence="7">H044680328</strain>
    </source>
</reference>
<dbReference type="InterPro" id="IPR003761">
    <property type="entry name" value="Exonuc_VII_S"/>
</dbReference>
<dbReference type="PIRSF" id="PIRSF006488">
    <property type="entry name" value="Exonuc_VII_S"/>
    <property type="match status" value="1"/>
</dbReference>
<dbReference type="NCBIfam" id="NF002141">
    <property type="entry name" value="PRK00977.1-5"/>
    <property type="match status" value="1"/>
</dbReference>
<dbReference type="RefSeq" id="WP_025514483.1">
    <property type="nucleotide sequence ID" value="NZ_CP016340.1"/>
</dbReference>
<dbReference type="NCBIfam" id="NF002140">
    <property type="entry name" value="PRK00977.1-4"/>
    <property type="match status" value="1"/>
</dbReference>
<dbReference type="GO" id="GO:0009318">
    <property type="term" value="C:exodeoxyribonuclease VII complex"/>
    <property type="evidence" value="ECO:0007669"/>
    <property type="project" value="UniProtKB-UniRule"/>
</dbReference>
<evidence type="ECO:0000256" key="5">
    <source>
        <dbReference type="ARBA" id="ARBA00022839"/>
    </source>
</evidence>
<dbReference type="STRING" id="123899.SAMEA3906487_03738"/>
<dbReference type="OrthoDB" id="287668at2"/>
<evidence type="ECO:0000256" key="4">
    <source>
        <dbReference type="ARBA" id="ARBA00022801"/>
    </source>
</evidence>
<dbReference type="GO" id="GO:0006308">
    <property type="term" value="P:DNA catabolic process"/>
    <property type="evidence" value="ECO:0007669"/>
    <property type="project" value="UniProtKB-UniRule"/>
</dbReference>
<comment type="subunit">
    <text evidence="6">Heterooligomer composed of large and small subunits.</text>
</comment>
<proteinExistence type="inferred from homology"/>
<dbReference type="EC" id="3.1.11.6" evidence="6"/>
<name>A0A157SSV3_9BORD</name>
<protein>
    <recommendedName>
        <fullName evidence="6">Exodeoxyribonuclease 7 small subunit</fullName>
        <ecNumber evidence="6">3.1.11.6</ecNumber>
    </recommendedName>
    <alternativeName>
        <fullName evidence="6">Exodeoxyribonuclease VII small subunit</fullName>
        <shortName evidence="6">Exonuclease VII small subunit</shortName>
    </alternativeName>
</protein>
<keyword evidence="3 6" id="KW-0540">Nuclease</keyword>
<dbReference type="NCBIfam" id="TIGR01280">
    <property type="entry name" value="xseB"/>
    <property type="match status" value="1"/>
</dbReference>
<keyword evidence="5 6" id="KW-0269">Exonuclease</keyword>
<dbReference type="Pfam" id="PF02609">
    <property type="entry name" value="Exonuc_VII_S"/>
    <property type="match status" value="1"/>
</dbReference>
<comment type="similarity">
    <text evidence="1 6">Belongs to the XseB family.</text>
</comment>
<evidence type="ECO:0000256" key="2">
    <source>
        <dbReference type="ARBA" id="ARBA00022490"/>
    </source>
</evidence>
<organism evidence="7 8">
    <name type="scientific">Bordetella trematum</name>
    <dbReference type="NCBI Taxonomy" id="123899"/>
    <lineage>
        <taxon>Bacteria</taxon>
        <taxon>Pseudomonadati</taxon>
        <taxon>Pseudomonadota</taxon>
        <taxon>Betaproteobacteria</taxon>
        <taxon>Burkholderiales</taxon>
        <taxon>Alcaligenaceae</taxon>
        <taxon>Bordetella</taxon>
    </lineage>
</organism>
<dbReference type="EMBL" id="LT546645">
    <property type="protein sequence ID" value="SAI73522.1"/>
    <property type="molecule type" value="Genomic_DNA"/>
</dbReference>
<sequence length="80" mass="8798">MSSSPQALPQDFETALAELEALVQTMENGSLPLEQSLAAYRRGVELTRICQERLSQAEQQVKVLEGDLLRPLQAGAIDDE</sequence>
<evidence type="ECO:0000256" key="3">
    <source>
        <dbReference type="ARBA" id="ARBA00022722"/>
    </source>
</evidence>
<accession>A0A157SSV3</accession>
<dbReference type="eggNOG" id="COG1722">
    <property type="taxonomic scope" value="Bacteria"/>
</dbReference>
<dbReference type="GO" id="GO:0005829">
    <property type="term" value="C:cytosol"/>
    <property type="evidence" value="ECO:0007669"/>
    <property type="project" value="TreeGrafter"/>
</dbReference>
<dbReference type="PATRIC" id="fig|123899.6.peg.3741"/>
<dbReference type="InterPro" id="IPR037004">
    <property type="entry name" value="Exonuc_VII_ssu_sf"/>
</dbReference>
<evidence type="ECO:0000313" key="7">
    <source>
        <dbReference type="EMBL" id="SAI73522.1"/>
    </source>
</evidence>
<dbReference type="Proteomes" id="UP000076825">
    <property type="component" value="Chromosome 1"/>
</dbReference>
<keyword evidence="4 6" id="KW-0378">Hydrolase</keyword>
<evidence type="ECO:0000256" key="6">
    <source>
        <dbReference type="HAMAP-Rule" id="MF_00337"/>
    </source>
</evidence>
<dbReference type="PANTHER" id="PTHR34137">
    <property type="entry name" value="EXODEOXYRIBONUCLEASE 7 SMALL SUBUNIT"/>
    <property type="match status" value="1"/>
</dbReference>
<comment type="function">
    <text evidence="6">Bidirectionally degrades single-stranded DNA into large acid-insoluble oligonucleotides, which are then degraded further into small acid-soluble oligonucleotides.</text>
</comment>
<comment type="subcellular location">
    <subcellularLocation>
        <location evidence="6">Cytoplasm</location>
    </subcellularLocation>
</comment>